<name>A0ABV3WUG9_9HYPH</name>
<accession>A0ABV3WUG9</accession>
<sequence length="145" mass="15531">MSLTLLVIIVVAGIAAVVIAVHLTGGSARAQLDGQEAARKRFAEDFPDLVPASVWLTKDRCAAILGLNGGRIGIVHALGGKFLTRLVTADDLVGTPRANDAIVRVRLRDFTWRGGVLAFDDVEEARAVESAFAALRKAALWEKDR</sequence>
<comment type="caution">
    <text evidence="1">The sequence shown here is derived from an EMBL/GenBank/DDBJ whole genome shotgun (WGS) entry which is preliminary data.</text>
</comment>
<protein>
    <submittedName>
        <fullName evidence="1">Uncharacterized protein</fullName>
    </submittedName>
</protein>
<proteinExistence type="predicted"/>
<dbReference type="RefSeq" id="WP_173191775.1">
    <property type="nucleotide sequence ID" value="NZ_JABETK010000002.1"/>
</dbReference>
<dbReference type="Proteomes" id="UP001559025">
    <property type="component" value="Unassembled WGS sequence"/>
</dbReference>
<organism evidence="1 2">
    <name type="scientific">Neoaquamicrobium sediminum</name>
    <dbReference type="NCBI Taxonomy" id="1849104"/>
    <lineage>
        <taxon>Bacteria</taxon>
        <taxon>Pseudomonadati</taxon>
        <taxon>Pseudomonadota</taxon>
        <taxon>Alphaproteobacteria</taxon>
        <taxon>Hyphomicrobiales</taxon>
        <taxon>Phyllobacteriaceae</taxon>
        <taxon>Neoaquamicrobium</taxon>
    </lineage>
</organism>
<evidence type="ECO:0000313" key="2">
    <source>
        <dbReference type="Proteomes" id="UP001559025"/>
    </source>
</evidence>
<reference evidence="1 2" key="1">
    <citation type="submission" date="2024-01" db="EMBL/GenBank/DDBJ databases">
        <title>New evidence supports the origin of RcGTA from prophage.</title>
        <authorList>
            <person name="Xu Y."/>
            <person name="Liu B."/>
            <person name="Chen F."/>
        </authorList>
    </citation>
    <scope>NUCLEOTIDE SEQUENCE [LARGE SCALE GENOMIC DNA]</scope>
    <source>
        <strain evidence="1 2">CBW1107-2</strain>
    </source>
</reference>
<dbReference type="EMBL" id="JAZHFV010000003">
    <property type="protein sequence ID" value="MEX4008180.1"/>
    <property type="molecule type" value="Genomic_DNA"/>
</dbReference>
<gene>
    <name evidence="1" type="ORF">V1479_12755</name>
</gene>
<keyword evidence="2" id="KW-1185">Reference proteome</keyword>
<evidence type="ECO:0000313" key="1">
    <source>
        <dbReference type="EMBL" id="MEX4008180.1"/>
    </source>
</evidence>